<evidence type="ECO:0000313" key="1">
    <source>
        <dbReference type="EMBL" id="KKM74572.1"/>
    </source>
</evidence>
<organism evidence="1">
    <name type="scientific">marine sediment metagenome</name>
    <dbReference type="NCBI Taxonomy" id="412755"/>
    <lineage>
        <taxon>unclassified sequences</taxon>
        <taxon>metagenomes</taxon>
        <taxon>ecological metagenomes</taxon>
    </lineage>
</organism>
<protein>
    <submittedName>
        <fullName evidence="1">Uncharacterized protein</fullName>
    </submittedName>
</protein>
<dbReference type="EMBL" id="LAZR01009120">
    <property type="protein sequence ID" value="KKM74572.1"/>
    <property type="molecule type" value="Genomic_DNA"/>
</dbReference>
<reference evidence="1" key="1">
    <citation type="journal article" date="2015" name="Nature">
        <title>Complex archaea that bridge the gap between prokaryotes and eukaryotes.</title>
        <authorList>
            <person name="Spang A."/>
            <person name="Saw J.H."/>
            <person name="Jorgensen S.L."/>
            <person name="Zaremba-Niedzwiedzka K."/>
            <person name="Martijn J."/>
            <person name="Lind A.E."/>
            <person name="van Eijk R."/>
            <person name="Schleper C."/>
            <person name="Guy L."/>
            <person name="Ettema T.J."/>
        </authorList>
    </citation>
    <scope>NUCLEOTIDE SEQUENCE</scope>
</reference>
<accession>A0A0F9MZ88</accession>
<proteinExistence type="predicted"/>
<dbReference type="AlphaFoldDB" id="A0A0F9MZ88"/>
<comment type="caution">
    <text evidence="1">The sequence shown here is derived from an EMBL/GenBank/DDBJ whole genome shotgun (WGS) entry which is preliminary data.</text>
</comment>
<name>A0A0F9MZ88_9ZZZZ</name>
<gene>
    <name evidence="1" type="ORF">LCGC14_1398970</name>
</gene>
<sequence length="89" mass="10511">MEVVCLQEEAFYALFDKVVEYVDAKRKDGPPKWIDGEEAMLLLKIKSTTTLQKLRDEGNVRFSQPQKKIILYDRDSINEYIEKHARETF</sequence>